<feature type="non-terminal residue" evidence="2">
    <location>
        <position position="86"/>
    </location>
</feature>
<comment type="caution">
    <text evidence="2">The sequence shown here is derived from an EMBL/GenBank/DDBJ whole genome shotgun (WGS) entry which is preliminary data.</text>
</comment>
<organism evidence="2 3">
    <name type="scientific">Claviceps pusilla</name>
    <dbReference type="NCBI Taxonomy" id="123648"/>
    <lineage>
        <taxon>Eukaryota</taxon>
        <taxon>Fungi</taxon>
        <taxon>Dikarya</taxon>
        <taxon>Ascomycota</taxon>
        <taxon>Pezizomycotina</taxon>
        <taxon>Sordariomycetes</taxon>
        <taxon>Hypocreomycetidae</taxon>
        <taxon>Hypocreales</taxon>
        <taxon>Clavicipitaceae</taxon>
        <taxon>Claviceps</taxon>
    </lineage>
</organism>
<dbReference type="EMBL" id="SRPW01000802">
    <property type="protein sequence ID" value="KAG6011983.1"/>
    <property type="molecule type" value="Genomic_DNA"/>
</dbReference>
<dbReference type="AlphaFoldDB" id="A0A9P7NBM4"/>
<dbReference type="Proteomes" id="UP000748025">
    <property type="component" value="Unassembled WGS sequence"/>
</dbReference>
<proteinExistence type="predicted"/>
<keyword evidence="3" id="KW-1185">Reference proteome</keyword>
<gene>
    <name evidence="2" type="ORF">E4U43_008014</name>
</gene>
<reference evidence="2" key="1">
    <citation type="journal article" date="2020" name="bioRxiv">
        <title>Whole genome comparisons of ergot fungi reveals the divergence and evolution of species within the genus Claviceps are the result of varying mechanisms driving genome evolution and host range expansion.</title>
        <authorList>
            <person name="Wyka S.A."/>
            <person name="Mondo S.J."/>
            <person name="Liu M."/>
            <person name="Dettman J."/>
            <person name="Nalam V."/>
            <person name="Broders K.D."/>
        </authorList>
    </citation>
    <scope>NUCLEOTIDE SEQUENCE</scope>
    <source>
        <strain evidence="2">CCC 602</strain>
    </source>
</reference>
<feature type="region of interest" description="Disordered" evidence="1">
    <location>
        <begin position="1"/>
        <end position="86"/>
    </location>
</feature>
<sequence length="86" mass="9093">FQSSSRQPDDNPDNPDKRKNPGTRKNPVNSDNPDNPDDPGDPDSGMAPEIHNPAGDGASSHEALFLGGGVPIFGPLKEAHHLNTSQ</sequence>
<feature type="compositionally biased region" description="Basic and acidic residues" evidence="1">
    <location>
        <begin position="77"/>
        <end position="86"/>
    </location>
</feature>
<protein>
    <submittedName>
        <fullName evidence="2">Uncharacterized protein</fullName>
    </submittedName>
</protein>
<evidence type="ECO:0000313" key="2">
    <source>
        <dbReference type="EMBL" id="KAG6011983.1"/>
    </source>
</evidence>
<name>A0A9P7NBM4_9HYPO</name>
<evidence type="ECO:0000313" key="3">
    <source>
        <dbReference type="Proteomes" id="UP000748025"/>
    </source>
</evidence>
<accession>A0A9P7NBM4</accession>
<evidence type="ECO:0000256" key="1">
    <source>
        <dbReference type="SAM" id="MobiDB-lite"/>
    </source>
</evidence>